<comment type="similarity">
    <text evidence="1">Belongs to the SbcD family.</text>
</comment>
<dbReference type="PANTHER" id="PTHR30337">
    <property type="entry name" value="COMPONENT OF ATP-DEPENDENT DSDNA EXONUCLEASE"/>
    <property type="match status" value="1"/>
</dbReference>
<evidence type="ECO:0000256" key="2">
    <source>
        <dbReference type="ARBA" id="ARBA00013365"/>
    </source>
</evidence>
<dbReference type="InterPro" id="IPR029052">
    <property type="entry name" value="Metallo-depent_PP-like"/>
</dbReference>
<dbReference type="PIRSF" id="PIRSF033093">
    <property type="entry name" value="UCP_ML1119"/>
    <property type="match status" value="1"/>
</dbReference>
<dbReference type="SUPFAM" id="SSF56300">
    <property type="entry name" value="Metallo-dependent phosphatases"/>
    <property type="match status" value="1"/>
</dbReference>
<evidence type="ECO:0000256" key="1">
    <source>
        <dbReference type="ARBA" id="ARBA00010555"/>
    </source>
</evidence>
<keyword evidence="3" id="KW-0540">Nuclease</keyword>
<accession>A0A3N6WM61</accession>
<dbReference type="Gene3D" id="3.60.21.10">
    <property type="match status" value="1"/>
</dbReference>
<dbReference type="Pfam" id="PF00149">
    <property type="entry name" value="Metallophos"/>
    <property type="match status" value="1"/>
</dbReference>
<dbReference type="InterPro" id="IPR014577">
    <property type="entry name" value="UCP033093_metalloPase"/>
</dbReference>
<dbReference type="OrthoDB" id="9773856at2"/>
<dbReference type="Proteomes" id="UP000275225">
    <property type="component" value="Unassembled WGS sequence"/>
</dbReference>
<evidence type="ECO:0000313" key="8">
    <source>
        <dbReference type="Proteomes" id="UP000275225"/>
    </source>
</evidence>
<dbReference type="PANTHER" id="PTHR30337:SF0">
    <property type="entry name" value="NUCLEASE SBCCD SUBUNIT D"/>
    <property type="match status" value="1"/>
</dbReference>
<dbReference type="RefSeq" id="WP_124237343.1">
    <property type="nucleotide sequence ID" value="NZ_JBHUFI010000008.1"/>
</dbReference>
<feature type="domain" description="Calcineurin-like phosphoesterase" evidence="6">
    <location>
        <begin position="1"/>
        <end position="198"/>
    </location>
</feature>
<dbReference type="AlphaFoldDB" id="A0A3N6WM61"/>
<evidence type="ECO:0000256" key="3">
    <source>
        <dbReference type="ARBA" id="ARBA00022722"/>
    </source>
</evidence>
<comment type="caution">
    <text evidence="7">The sequence shown here is derived from an EMBL/GenBank/DDBJ whole genome shotgun (WGS) entry which is preliminary data.</text>
</comment>
<keyword evidence="8" id="KW-1185">Reference proteome</keyword>
<dbReference type="EMBL" id="RQJX01000016">
    <property type="protein sequence ID" value="RQN02865.1"/>
    <property type="molecule type" value="Genomic_DNA"/>
</dbReference>
<dbReference type="CDD" id="cd00840">
    <property type="entry name" value="MPP_Mre11_N"/>
    <property type="match status" value="1"/>
</dbReference>
<name>A0A3N6WM61_9ACTN</name>
<evidence type="ECO:0000256" key="5">
    <source>
        <dbReference type="ARBA" id="ARBA00022839"/>
    </source>
</evidence>
<dbReference type="GO" id="GO:0004527">
    <property type="term" value="F:exonuclease activity"/>
    <property type="evidence" value="ECO:0007669"/>
    <property type="project" value="UniProtKB-KW"/>
</dbReference>
<proteinExistence type="inferred from homology"/>
<reference evidence="7 8" key="1">
    <citation type="submission" date="2018-11" db="EMBL/GenBank/DDBJ databases">
        <authorList>
            <person name="Li F."/>
        </authorList>
    </citation>
    <scope>NUCLEOTIDE SEQUENCE [LARGE SCALE GENOMIC DNA]</scope>
    <source>
        <strain evidence="7 8">YS17T</strain>
    </source>
</reference>
<keyword evidence="5 7" id="KW-0269">Exonuclease</keyword>
<keyword evidence="4" id="KW-0378">Hydrolase</keyword>
<evidence type="ECO:0000256" key="4">
    <source>
        <dbReference type="ARBA" id="ARBA00022801"/>
    </source>
</evidence>
<gene>
    <name evidence="7" type="ORF">EHW97_11620</name>
</gene>
<dbReference type="InterPro" id="IPR041796">
    <property type="entry name" value="Mre11_N"/>
</dbReference>
<evidence type="ECO:0000313" key="7">
    <source>
        <dbReference type="EMBL" id="RQN02865.1"/>
    </source>
</evidence>
<dbReference type="InterPro" id="IPR050535">
    <property type="entry name" value="DNA_Repair-Maintenance_Comp"/>
</dbReference>
<evidence type="ECO:0000259" key="6">
    <source>
        <dbReference type="Pfam" id="PF00149"/>
    </source>
</evidence>
<dbReference type="InterPro" id="IPR004843">
    <property type="entry name" value="Calcineurin-like_PHP"/>
</dbReference>
<organism evidence="7 8">
    <name type="scientific">Aeromicrobium camelliae</name>
    <dbReference type="NCBI Taxonomy" id="1538144"/>
    <lineage>
        <taxon>Bacteria</taxon>
        <taxon>Bacillati</taxon>
        <taxon>Actinomycetota</taxon>
        <taxon>Actinomycetes</taxon>
        <taxon>Propionibacteriales</taxon>
        <taxon>Nocardioidaceae</taxon>
        <taxon>Aeromicrobium</taxon>
    </lineage>
</organism>
<sequence length="376" mass="41372">MRFVATADWQLGMPAAFLPDEARARFAQDRIEVLRRIGAVAHDHDAQFVVVAGDVFDANQLHRSVVARTFDALREWSVPVYLLPGNHDPLDAASIYRAREFVEARPDHVHVLDAAGVHEVADGVDVVAAPWFTKFPLEDLVAGALAEVRPEPARIRVLVGHGGLLGIDRVDPALIDREALVRALEERRVDVAILGDRHSCTEVAPRLWYPGAPEATRHRETDPGHVLLVEVDDDSHEVAVTPVRVGRWSFRTLDAPVDGVDDLDLLEAELEAIEDKHLTAVRLVLTGTLTVGEKARLDALLEQSADRFAAVRVWERHTDLAVRPDDEEFRELGLTGFAADAVDDLVAQLDGEHAQESRDALGLLYRLVGGTVRGPA</sequence>
<protein>
    <recommendedName>
        <fullName evidence="2">Nuclease SbcCD subunit D</fullName>
    </recommendedName>
</protein>